<feature type="transmembrane region" description="Helical" evidence="1">
    <location>
        <begin position="127"/>
        <end position="157"/>
    </location>
</feature>
<dbReference type="InParanoid" id="A0A2S8SPT2"/>
<protein>
    <submittedName>
        <fullName evidence="2">Putative membrane protein</fullName>
    </submittedName>
</protein>
<dbReference type="EMBL" id="NIGF01000022">
    <property type="protein sequence ID" value="PQV62786.1"/>
    <property type="molecule type" value="Genomic_DNA"/>
</dbReference>
<accession>A0A2S8SPT2</accession>
<dbReference type="AlphaFoldDB" id="A0A2S8SPT2"/>
<name>A0A2S8SPT2_9BACT</name>
<evidence type="ECO:0000313" key="2">
    <source>
        <dbReference type="EMBL" id="PQV62786.1"/>
    </source>
</evidence>
<evidence type="ECO:0000313" key="3">
    <source>
        <dbReference type="Proteomes" id="UP000237684"/>
    </source>
</evidence>
<keyword evidence="1" id="KW-0472">Membrane</keyword>
<dbReference type="RefSeq" id="WP_106381097.1">
    <property type="nucleotide sequence ID" value="NZ_NIGF01000022.1"/>
</dbReference>
<gene>
    <name evidence="2" type="ORF">B1R32_12233</name>
</gene>
<keyword evidence="3" id="KW-1185">Reference proteome</keyword>
<comment type="caution">
    <text evidence="2">The sequence shown here is derived from an EMBL/GenBank/DDBJ whole genome shotgun (WGS) entry which is preliminary data.</text>
</comment>
<feature type="transmembrane region" description="Helical" evidence="1">
    <location>
        <begin position="48"/>
        <end position="74"/>
    </location>
</feature>
<keyword evidence="1" id="KW-0812">Transmembrane</keyword>
<dbReference type="OrthoDB" id="428263at2"/>
<dbReference type="PROSITE" id="PS51257">
    <property type="entry name" value="PROKAR_LIPOPROTEIN"/>
    <property type="match status" value="1"/>
</dbReference>
<dbReference type="Proteomes" id="UP000237684">
    <property type="component" value="Unassembled WGS sequence"/>
</dbReference>
<evidence type="ECO:0000256" key="1">
    <source>
        <dbReference type="SAM" id="Phobius"/>
    </source>
</evidence>
<reference evidence="2 3" key="1">
    <citation type="journal article" date="2018" name="Syst. Appl. Microbiol.">
        <title>Abditibacterium utsteinense sp. nov., the first cultivated member of candidate phylum FBP, isolated from ice-free Antarctic soil samples.</title>
        <authorList>
            <person name="Tahon G."/>
            <person name="Tytgat B."/>
            <person name="Lebbe L."/>
            <person name="Carlier A."/>
            <person name="Willems A."/>
        </authorList>
    </citation>
    <scope>NUCLEOTIDE SEQUENCE [LARGE SCALE GENOMIC DNA]</scope>
    <source>
        <strain evidence="2 3">LMG 29911</strain>
    </source>
</reference>
<keyword evidence="1" id="KW-1133">Transmembrane helix</keyword>
<dbReference type="Pfam" id="PF08592">
    <property type="entry name" value="Anthrone_oxy"/>
    <property type="match status" value="1"/>
</dbReference>
<dbReference type="InterPro" id="IPR013901">
    <property type="entry name" value="Anthrone_oxy"/>
</dbReference>
<sequence>MKPFFPVTLCILLGCGLMAGLFFAFSVCVMKALGQLPPDKGITAMQSINVAILNPVFFTIFFGTAATCALTLVSSFLHWHAPGARYLFTGSVFYLVGVLLVTVLFNVPMNETLASSNPASHDSAHLWATYLTIWTAWNHVRTIAALAAMALFALALCQPTDS</sequence>
<feature type="transmembrane region" description="Helical" evidence="1">
    <location>
        <begin position="86"/>
        <end position="107"/>
    </location>
</feature>
<organism evidence="2 3">
    <name type="scientific">Abditibacterium utsteinense</name>
    <dbReference type="NCBI Taxonomy" id="1960156"/>
    <lineage>
        <taxon>Bacteria</taxon>
        <taxon>Pseudomonadati</taxon>
        <taxon>Abditibacteriota</taxon>
        <taxon>Abditibacteriia</taxon>
        <taxon>Abditibacteriales</taxon>
        <taxon>Abditibacteriaceae</taxon>
        <taxon>Abditibacterium</taxon>
    </lineage>
</organism>
<proteinExistence type="predicted"/>